<evidence type="ECO:0000256" key="1">
    <source>
        <dbReference type="SAM" id="MobiDB-lite"/>
    </source>
</evidence>
<dbReference type="Proteomes" id="UP000308549">
    <property type="component" value="Unassembled WGS sequence"/>
</dbReference>
<feature type="transmembrane region" description="Helical" evidence="2">
    <location>
        <begin position="782"/>
        <end position="805"/>
    </location>
</feature>
<keyword evidence="2" id="KW-1133">Transmembrane helix</keyword>
<feature type="transmembrane region" description="Helical" evidence="2">
    <location>
        <begin position="1209"/>
        <end position="1229"/>
    </location>
</feature>
<dbReference type="SUPFAM" id="SSF51735">
    <property type="entry name" value="NAD(P)-binding Rossmann-fold domains"/>
    <property type="match status" value="1"/>
</dbReference>
<feature type="compositionally biased region" description="Low complexity" evidence="1">
    <location>
        <begin position="53"/>
        <end position="68"/>
    </location>
</feature>
<feature type="compositionally biased region" description="Polar residues" evidence="1">
    <location>
        <begin position="25"/>
        <end position="44"/>
    </location>
</feature>
<keyword evidence="2" id="KW-0812">Transmembrane</keyword>
<feature type="transmembrane region" description="Helical" evidence="2">
    <location>
        <begin position="850"/>
        <end position="869"/>
    </location>
</feature>
<feature type="transmembrane region" description="Helical" evidence="2">
    <location>
        <begin position="742"/>
        <end position="762"/>
    </location>
</feature>
<feature type="transmembrane region" description="Helical" evidence="2">
    <location>
        <begin position="432"/>
        <end position="456"/>
    </location>
</feature>
<organism evidence="4 5">
    <name type="scientific">Salinomyces thailandicus</name>
    <dbReference type="NCBI Taxonomy" id="706561"/>
    <lineage>
        <taxon>Eukaryota</taxon>
        <taxon>Fungi</taxon>
        <taxon>Dikarya</taxon>
        <taxon>Ascomycota</taxon>
        <taxon>Pezizomycotina</taxon>
        <taxon>Dothideomycetes</taxon>
        <taxon>Dothideomycetidae</taxon>
        <taxon>Mycosphaerellales</taxon>
        <taxon>Teratosphaeriaceae</taxon>
        <taxon>Salinomyces</taxon>
    </lineage>
</organism>
<feature type="compositionally biased region" description="Polar residues" evidence="1">
    <location>
        <begin position="170"/>
        <end position="179"/>
    </location>
</feature>
<protein>
    <recommendedName>
        <fullName evidence="3">Alcohol dehydrogenase-like C-terminal domain-containing protein</fullName>
    </recommendedName>
</protein>
<dbReference type="Gene3D" id="3.40.50.720">
    <property type="entry name" value="NAD(P)-binding Rossmann-like Domain"/>
    <property type="match status" value="1"/>
</dbReference>
<accession>A0A4U0TVL4</accession>
<feature type="transmembrane region" description="Helical" evidence="2">
    <location>
        <begin position="539"/>
        <end position="561"/>
    </location>
</feature>
<gene>
    <name evidence="4" type="ORF">B0A50_05558</name>
</gene>
<dbReference type="InterPro" id="IPR036291">
    <property type="entry name" value="NAD(P)-bd_dom_sf"/>
</dbReference>
<dbReference type="InterPro" id="IPR013149">
    <property type="entry name" value="ADH-like_C"/>
</dbReference>
<evidence type="ECO:0000259" key="3">
    <source>
        <dbReference type="Pfam" id="PF00107"/>
    </source>
</evidence>
<dbReference type="AlphaFoldDB" id="A0A4U0TVL4"/>
<dbReference type="Pfam" id="PF00107">
    <property type="entry name" value="ADH_zinc_N"/>
    <property type="match status" value="1"/>
</dbReference>
<feature type="transmembrane region" description="Helical" evidence="2">
    <location>
        <begin position="688"/>
        <end position="715"/>
    </location>
</feature>
<dbReference type="InterPro" id="IPR021840">
    <property type="entry name" value="DUF3433"/>
</dbReference>
<feature type="domain" description="Alcohol dehydrogenase-like C-terminal" evidence="3">
    <location>
        <begin position="1042"/>
        <end position="1178"/>
    </location>
</feature>
<feature type="region of interest" description="Disordered" evidence="1">
    <location>
        <begin position="636"/>
        <end position="681"/>
    </location>
</feature>
<dbReference type="OrthoDB" id="3057599at2759"/>
<feature type="transmembrane region" description="Helical" evidence="2">
    <location>
        <begin position="389"/>
        <end position="412"/>
    </location>
</feature>
<reference evidence="4 5" key="1">
    <citation type="submission" date="2017-03" db="EMBL/GenBank/DDBJ databases">
        <title>Genomes of endolithic fungi from Antarctica.</title>
        <authorList>
            <person name="Coleine C."/>
            <person name="Masonjones S."/>
            <person name="Stajich J.E."/>
        </authorList>
    </citation>
    <scope>NUCLEOTIDE SEQUENCE [LARGE SCALE GENOMIC DNA]</scope>
    <source>
        <strain evidence="4 5">CCFEE 6315</strain>
    </source>
</reference>
<feature type="transmembrane region" description="Helical" evidence="2">
    <location>
        <begin position="477"/>
        <end position="506"/>
    </location>
</feature>
<comment type="caution">
    <text evidence="4">The sequence shown here is derived from an EMBL/GenBank/DDBJ whole genome shotgun (WGS) entry which is preliminary data.</text>
</comment>
<evidence type="ECO:0000256" key="2">
    <source>
        <dbReference type="SAM" id="Phobius"/>
    </source>
</evidence>
<feature type="region of interest" description="Disordered" evidence="1">
    <location>
        <begin position="25"/>
        <end position="179"/>
    </location>
</feature>
<dbReference type="PANTHER" id="PTHR37544:SF1">
    <property type="entry name" value="PHOSPHORIBOSYLAMINOIMIDAZOLE-SUCCINOCARBOXAMIDE SYNTHASE"/>
    <property type="match status" value="1"/>
</dbReference>
<dbReference type="EMBL" id="NAJL01000031">
    <property type="protein sequence ID" value="TKA26046.1"/>
    <property type="molecule type" value="Genomic_DNA"/>
</dbReference>
<proteinExistence type="predicted"/>
<feature type="transmembrane region" description="Helical" evidence="2">
    <location>
        <begin position="811"/>
        <end position="838"/>
    </location>
</feature>
<evidence type="ECO:0000313" key="4">
    <source>
        <dbReference type="EMBL" id="TKA26046.1"/>
    </source>
</evidence>
<dbReference type="PANTHER" id="PTHR37544">
    <property type="entry name" value="SPRAY-RELATED"/>
    <property type="match status" value="1"/>
</dbReference>
<sequence length="1230" mass="135204">MTNYTPQEPHAPFTPPQAPFALRQTNVSQPSLIHSRPSQQSITASEDYYSVDSPTSGSEGSSTYSGESAEARRVQPVGVVGAPIHRFQTPPSRYRTPAQSRDQLPLNPFEDNEEPDVRRTPMRGQGRRRHQSPAGMGEASTSAAALAPAFREGGIRRKPVPSVVMERTEPNSPSSQGYITPTVARSSVAQDMSRERNAPTPGVDDTPYIRFALDQLTRDQEVRGSGSYHGLGSGVEGNYPYVVPGTPGVHGSPTVGAHPTPQAFQQPREYGLQPEQYAETTPADYGEPSRYRAPQYDEYEALAIAPIAAAAASPYEFAKPEQKAMFGEPPPRNPLRISESRSLPRGLREQPSQHQQGIRTPDIFTAVPNEGGYLTRLSFIPGTLRPLQLGLFALLVLAYIICLVFCAAWSLANNGLWDYGVIGDGRYFVFQYLPTLLGIILFLWVVQIEVAVMRVAPFVAMASEKPKSREHGAQLPIYPTGFVLPYFGHFTAGLPLAGFFMVVAWLQLWTIPLLASSFNVYFYGPPDTGRFRWIATQGAIWVVIALYLLLLLAIILLMVWLKFGRALTGLKWDPRSLADLIVLMSRSNALDMTAEWEPALLGYWRTNHRPNETFHTYGINDKAARRYSLEAGRIQEKSTSPIAPPMSRFSREPDDLEGDEERHSKESMLPRPASTDSSSGKGDSALPWFLHVSAAALWAIIAFVLLLAFLIVSYLPSTMVSTAFSPTVPAPVNTDGFSSTNFLYSFVPALLGTLCLLFWLDIDYAHRRLQAFAALGKEDGELAEMSLLLSYVANLPGFVTISALIDGHWRIALLTFVTLIATTLPILSGGVFWAQFYVSDQNTRIAAHMPAYYALTVFAVLYALAYFLIFPSRQLRQVAHSMGGNAGMSFADIIDLVHQSKMLSDVAFHAPEGKVQLVTRLLSVPPGTRLEQRQEEGAQSKVSLADSIRGYGRARQDAYGGHEVPEVPRYYLVLRPLQDMHHDQGAFSDYRIVHSAFVYRIPGSISSVDAGPLMCAGASVFEALDAAGTAPDDRVGVIGVGGLGHTAMLFAKAMGCSVTALSSNEKKIEDVFELGADEFRVLPRIQTCWRRDDGTDKALSAHGPKPMNINVLLVTSNEVPDLEPLMPLLARRAKIVLMTIQQGSVAVPYMPFVLPGHQLIASTEASRENHLRMLEFVAKHRIKPWVEEFPMTAEGVAEAFERLEGGPTAIILVISITYSAINLLAILLLR</sequence>
<keyword evidence="2" id="KW-0472">Membrane</keyword>
<evidence type="ECO:0000313" key="5">
    <source>
        <dbReference type="Proteomes" id="UP000308549"/>
    </source>
</evidence>
<keyword evidence="5" id="KW-1185">Reference proteome</keyword>
<feature type="compositionally biased region" description="Low complexity" evidence="1">
    <location>
        <begin position="139"/>
        <end position="149"/>
    </location>
</feature>
<name>A0A4U0TVL4_9PEZI</name>
<dbReference type="Gene3D" id="3.90.180.10">
    <property type="entry name" value="Medium-chain alcohol dehydrogenases, catalytic domain"/>
    <property type="match status" value="1"/>
</dbReference>
<dbReference type="Pfam" id="PF11915">
    <property type="entry name" value="DUF3433"/>
    <property type="match status" value="2"/>
</dbReference>